<evidence type="ECO:0000256" key="2">
    <source>
        <dbReference type="ARBA" id="ARBA00022679"/>
    </source>
</evidence>
<dbReference type="RefSeq" id="WP_076406521.1">
    <property type="nucleotide sequence ID" value="NZ_FTMI01000008.1"/>
</dbReference>
<evidence type="ECO:0000259" key="3">
    <source>
        <dbReference type="Pfam" id="PF05175"/>
    </source>
</evidence>
<dbReference type="AlphaFoldDB" id="A0A1N6VQX4"/>
<dbReference type="GO" id="GO:0032259">
    <property type="term" value="P:methylation"/>
    <property type="evidence" value="ECO:0007669"/>
    <property type="project" value="UniProtKB-KW"/>
</dbReference>
<name>A0A1N6VQX4_9MICO</name>
<proteinExistence type="predicted"/>
<dbReference type="EMBL" id="FTMI01000008">
    <property type="protein sequence ID" value="SIQ80209.1"/>
    <property type="molecule type" value="Genomic_DNA"/>
</dbReference>
<dbReference type="PANTHER" id="PTHR47816:SF4">
    <property type="entry name" value="RIBOSOMAL RNA SMALL SUBUNIT METHYLTRANSFERASE C"/>
    <property type="match status" value="1"/>
</dbReference>
<sequence length="229" mass="24382">MTEDQDPAVDAAPDGAADHYFTARPASAAERRTISVRLAGRDVEVEVASGVFSPGRLDLGTQVLLRTTPPLDDVLAARPDDGPAHVLDLGCGWGPVALTMALEAPEATVWAVDVNERALDLVRRNAQRLGLDNVRAVLPDDVPDDVALAALWSNPPIRVGKDVLHGMLLHWLPRLAPGASAHLVVQRNLGSDSLQRWLAEALPPLLPGAVVERAASAKGFRVLEVVAPR</sequence>
<keyword evidence="1 4" id="KW-0489">Methyltransferase</keyword>
<dbReference type="InterPro" id="IPR007848">
    <property type="entry name" value="Small_mtfrase_dom"/>
</dbReference>
<accession>A0A1N6VQX4</accession>
<dbReference type="GO" id="GO:0008757">
    <property type="term" value="F:S-adenosylmethionine-dependent methyltransferase activity"/>
    <property type="evidence" value="ECO:0007669"/>
    <property type="project" value="InterPro"/>
</dbReference>
<keyword evidence="5" id="KW-1185">Reference proteome</keyword>
<dbReference type="Proteomes" id="UP000186235">
    <property type="component" value="Unassembled WGS sequence"/>
</dbReference>
<dbReference type="CDD" id="cd02440">
    <property type="entry name" value="AdoMet_MTases"/>
    <property type="match status" value="1"/>
</dbReference>
<evidence type="ECO:0000313" key="5">
    <source>
        <dbReference type="Proteomes" id="UP000186235"/>
    </source>
</evidence>
<evidence type="ECO:0000256" key="1">
    <source>
        <dbReference type="ARBA" id="ARBA00022603"/>
    </source>
</evidence>
<dbReference type="Gene3D" id="3.40.50.150">
    <property type="entry name" value="Vaccinia Virus protein VP39"/>
    <property type="match status" value="1"/>
</dbReference>
<feature type="domain" description="Methyltransferase small" evidence="3">
    <location>
        <begin position="44"/>
        <end position="200"/>
    </location>
</feature>
<dbReference type="SUPFAM" id="SSF53335">
    <property type="entry name" value="S-adenosyl-L-methionine-dependent methyltransferases"/>
    <property type="match status" value="1"/>
</dbReference>
<keyword evidence="2 4" id="KW-0808">Transferase</keyword>
<dbReference type="InterPro" id="IPR046977">
    <property type="entry name" value="RsmC/RlmG"/>
</dbReference>
<gene>
    <name evidence="4" type="ORF">SAMN05518682_3677</name>
</gene>
<dbReference type="Pfam" id="PF05175">
    <property type="entry name" value="MTS"/>
    <property type="match status" value="1"/>
</dbReference>
<protein>
    <submittedName>
        <fullName evidence="4">Methyltransferase small domain-containing protein</fullName>
    </submittedName>
</protein>
<dbReference type="PANTHER" id="PTHR47816">
    <property type="entry name" value="RIBOSOMAL RNA SMALL SUBUNIT METHYLTRANSFERASE C"/>
    <property type="match status" value="1"/>
</dbReference>
<organism evidence="4 5">
    <name type="scientific">Cellulosimicrobium aquatile</name>
    <dbReference type="NCBI Taxonomy" id="1612203"/>
    <lineage>
        <taxon>Bacteria</taxon>
        <taxon>Bacillati</taxon>
        <taxon>Actinomycetota</taxon>
        <taxon>Actinomycetes</taxon>
        <taxon>Micrococcales</taxon>
        <taxon>Promicromonosporaceae</taxon>
        <taxon>Cellulosimicrobium</taxon>
    </lineage>
</organism>
<dbReference type="InterPro" id="IPR029063">
    <property type="entry name" value="SAM-dependent_MTases_sf"/>
</dbReference>
<reference evidence="5" key="1">
    <citation type="submission" date="2017-01" db="EMBL/GenBank/DDBJ databases">
        <authorList>
            <person name="Varghese N."/>
            <person name="Submissions S."/>
        </authorList>
    </citation>
    <scope>NUCLEOTIDE SEQUENCE [LARGE SCALE GENOMIC DNA]</scope>
    <source>
        <strain evidence="5">3bp</strain>
    </source>
</reference>
<evidence type="ECO:0000313" key="4">
    <source>
        <dbReference type="EMBL" id="SIQ80209.1"/>
    </source>
</evidence>